<organism evidence="2 3">
    <name type="scientific">Uliginosibacterium silvisoli</name>
    <dbReference type="NCBI Taxonomy" id="3114758"/>
    <lineage>
        <taxon>Bacteria</taxon>
        <taxon>Pseudomonadati</taxon>
        <taxon>Pseudomonadota</taxon>
        <taxon>Betaproteobacteria</taxon>
        <taxon>Rhodocyclales</taxon>
        <taxon>Zoogloeaceae</taxon>
        <taxon>Uliginosibacterium</taxon>
    </lineage>
</organism>
<evidence type="ECO:0000313" key="2">
    <source>
        <dbReference type="EMBL" id="MEC5384689.1"/>
    </source>
</evidence>
<comment type="caution">
    <text evidence="2">The sequence shown here is derived from an EMBL/GenBank/DDBJ whole genome shotgun (WGS) entry which is preliminary data.</text>
</comment>
<dbReference type="PANTHER" id="PTHR30373:SF8">
    <property type="entry name" value="BLL7265 PROTEIN"/>
    <property type="match status" value="1"/>
</dbReference>
<gene>
    <name evidence="2" type="ORF">VVD49_03085</name>
</gene>
<dbReference type="Proteomes" id="UP001331561">
    <property type="component" value="Unassembled WGS sequence"/>
</dbReference>
<evidence type="ECO:0000313" key="3">
    <source>
        <dbReference type="Proteomes" id="UP001331561"/>
    </source>
</evidence>
<evidence type="ECO:0000259" key="1">
    <source>
        <dbReference type="Pfam" id="PF04536"/>
    </source>
</evidence>
<name>A0ABU6JZB8_9RHOO</name>
<protein>
    <submittedName>
        <fullName evidence="2">TPM domain-containing protein</fullName>
    </submittedName>
</protein>
<reference evidence="2 3" key="1">
    <citation type="submission" date="2024-01" db="EMBL/GenBank/DDBJ databases">
        <title>Uliginosibacterium soil sp. nov.</title>
        <authorList>
            <person name="Lv Y."/>
        </authorList>
    </citation>
    <scope>NUCLEOTIDE SEQUENCE [LARGE SCALE GENOMIC DNA]</scope>
    <source>
        <strain evidence="2 3">H3</strain>
    </source>
</reference>
<dbReference type="RefSeq" id="WP_327597660.1">
    <property type="nucleotide sequence ID" value="NZ_JAYXHS010000001.1"/>
</dbReference>
<dbReference type="PANTHER" id="PTHR30373">
    <property type="entry name" value="UPF0603 PROTEIN YGCG"/>
    <property type="match status" value="1"/>
</dbReference>
<dbReference type="InterPro" id="IPR007621">
    <property type="entry name" value="TPM_dom"/>
</dbReference>
<dbReference type="Gene3D" id="3.10.310.50">
    <property type="match status" value="1"/>
</dbReference>
<proteinExistence type="predicted"/>
<sequence length="178" mass="19508">MHKPERHILARLGSHLWSADRQMRKAFPAASLQRVEQAVTAAERGHGGELRVVIEGGLGWDALRAGSQGVEAPSLSRARAIDLFAQLGVWDTADNSGVLIYILMATHQLEIVADRGIHAKVGEAVWQGVVADTMARFRQGEYEQGLLHAIDTISQQLRQHFPAAPDDANELPDRPLVL</sequence>
<feature type="domain" description="TPM" evidence="1">
    <location>
        <begin position="27"/>
        <end position="155"/>
    </location>
</feature>
<dbReference type="Pfam" id="PF04536">
    <property type="entry name" value="TPM_phosphatase"/>
    <property type="match status" value="1"/>
</dbReference>
<keyword evidence="3" id="KW-1185">Reference proteome</keyword>
<dbReference type="EMBL" id="JAYXHS010000001">
    <property type="protein sequence ID" value="MEC5384689.1"/>
    <property type="molecule type" value="Genomic_DNA"/>
</dbReference>
<accession>A0ABU6JZB8</accession>